<gene>
    <name evidence="2" type="ORF">APLA_LOCUS1202</name>
    <name evidence="3" type="ORF">APLA_LOCUS5457</name>
</gene>
<dbReference type="Proteomes" id="UP000494106">
    <property type="component" value="Unassembled WGS sequence"/>
</dbReference>
<evidence type="ECO:0000313" key="4">
    <source>
        <dbReference type="Proteomes" id="UP000494106"/>
    </source>
</evidence>
<dbReference type="OrthoDB" id="5876240at2759"/>
<evidence type="ECO:0000256" key="1">
    <source>
        <dbReference type="SAM" id="MobiDB-lite"/>
    </source>
</evidence>
<protein>
    <recommendedName>
        <fullName evidence="6">PiggyBac transposable element-derived protein domain-containing protein</fullName>
    </recommendedName>
</protein>
<feature type="region of interest" description="Disordered" evidence="1">
    <location>
        <begin position="1"/>
        <end position="85"/>
    </location>
</feature>
<evidence type="ECO:0000313" key="3">
    <source>
        <dbReference type="EMBL" id="CAB3231980.1"/>
    </source>
</evidence>
<evidence type="ECO:0008006" key="6">
    <source>
        <dbReference type="Google" id="ProtNLM"/>
    </source>
</evidence>
<feature type="compositionally biased region" description="Acidic residues" evidence="1">
    <location>
        <begin position="33"/>
        <end position="46"/>
    </location>
</feature>
<dbReference type="EMBL" id="CADEBC010000088">
    <property type="protein sequence ID" value="CAB3222642.1"/>
    <property type="molecule type" value="Genomic_DNA"/>
</dbReference>
<evidence type="ECO:0000313" key="5">
    <source>
        <dbReference type="Proteomes" id="UP000494256"/>
    </source>
</evidence>
<keyword evidence="4" id="KW-1185">Reference proteome</keyword>
<dbReference type="EMBL" id="CADEBD010000289">
    <property type="protein sequence ID" value="CAB3231980.1"/>
    <property type="molecule type" value="Genomic_DNA"/>
</dbReference>
<organism evidence="3 5">
    <name type="scientific">Arctia plantaginis</name>
    <name type="common">Wood tiger moth</name>
    <name type="synonym">Phalaena plantaginis</name>
    <dbReference type="NCBI Taxonomy" id="874455"/>
    <lineage>
        <taxon>Eukaryota</taxon>
        <taxon>Metazoa</taxon>
        <taxon>Ecdysozoa</taxon>
        <taxon>Arthropoda</taxon>
        <taxon>Hexapoda</taxon>
        <taxon>Insecta</taxon>
        <taxon>Pterygota</taxon>
        <taxon>Neoptera</taxon>
        <taxon>Endopterygota</taxon>
        <taxon>Lepidoptera</taxon>
        <taxon>Glossata</taxon>
        <taxon>Ditrysia</taxon>
        <taxon>Noctuoidea</taxon>
        <taxon>Erebidae</taxon>
        <taxon>Arctiinae</taxon>
        <taxon>Arctia</taxon>
    </lineage>
</organism>
<accession>A0A8S0ZFJ6</accession>
<sequence length="172" mass="20096">MGSRSRYTEEDILEDSAEENNFSDGSDKMYQPVDDEDSEENQEESLSDIKREVIRITSRRRQEQIPVSEPSTSFFDGNDRQQHPHNQEEWVEDVLPIGREPFTGNFGIQNIQAITNEEGVVTIPNIVEFFINEDIIDNMITKTNAYAAIMKQVRTKQFSRMSRWVDVDRREM</sequence>
<proteinExistence type="predicted"/>
<reference evidence="4 5" key="1">
    <citation type="submission" date="2020-04" db="EMBL/GenBank/DDBJ databases">
        <authorList>
            <person name="Wallbank WR R."/>
            <person name="Pardo Diaz C."/>
            <person name="Kozak K."/>
            <person name="Martin S."/>
            <person name="Jiggins C."/>
            <person name="Moest M."/>
            <person name="Warren A I."/>
            <person name="Byers J.R.P. K."/>
            <person name="Montejo-Kovacevich G."/>
            <person name="Yen C E."/>
        </authorList>
    </citation>
    <scope>NUCLEOTIDE SEQUENCE [LARGE SCALE GENOMIC DNA]</scope>
</reference>
<dbReference type="Proteomes" id="UP000494256">
    <property type="component" value="Unassembled WGS sequence"/>
</dbReference>
<name>A0A8S0ZFJ6_ARCPL</name>
<comment type="caution">
    <text evidence="3">The sequence shown here is derived from an EMBL/GenBank/DDBJ whole genome shotgun (WGS) entry which is preliminary data.</text>
</comment>
<dbReference type="AlphaFoldDB" id="A0A8S0ZFJ6"/>
<evidence type="ECO:0000313" key="2">
    <source>
        <dbReference type="EMBL" id="CAB3222642.1"/>
    </source>
</evidence>